<dbReference type="GO" id="GO:0016757">
    <property type="term" value="F:glycosyltransferase activity"/>
    <property type="evidence" value="ECO:0007669"/>
    <property type="project" value="InterPro"/>
</dbReference>
<reference evidence="3" key="1">
    <citation type="submission" date="2023-07" db="EMBL/GenBank/DDBJ databases">
        <title>Genome content predicts the carbon catabolic preferences of heterotrophic bacteria.</title>
        <authorList>
            <person name="Gralka M."/>
        </authorList>
    </citation>
    <scope>NUCLEOTIDE SEQUENCE</scope>
    <source>
        <strain evidence="3">G2M05</strain>
    </source>
</reference>
<protein>
    <submittedName>
        <fullName evidence="3">DUF1972 domain-containing protein</fullName>
    </submittedName>
</protein>
<dbReference type="InterPro" id="IPR001296">
    <property type="entry name" value="Glyco_trans_1"/>
</dbReference>
<dbReference type="EMBL" id="JAUOPU010000006">
    <property type="protein sequence ID" value="MDO6542492.1"/>
    <property type="molecule type" value="Genomic_DNA"/>
</dbReference>
<dbReference type="Pfam" id="PF00534">
    <property type="entry name" value="Glycos_transf_1"/>
    <property type="match status" value="1"/>
</dbReference>
<comment type="caution">
    <text evidence="3">The sequence shown here is derived from an EMBL/GenBank/DDBJ whole genome shotgun (WGS) entry which is preliminary data.</text>
</comment>
<evidence type="ECO:0000313" key="4">
    <source>
        <dbReference type="Proteomes" id="UP001170624"/>
    </source>
</evidence>
<organism evidence="3 4">
    <name type="scientific">Photobacterium sanguinicancri</name>
    <dbReference type="NCBI Taxonomy" id="875932"/>
    <lineage>
        <taxon>Bacteria</taxon>
        <taxon>Pseudomonadati</taxon>
        <taxon>Pseudomonadota</taxon>
        <taxon>Gammaproteobacteria</taxon>
        <taxon>Vibrionales</taxon>
        <taxon>Vibrionaceae</taxon>
        <taxon>Photobacterium</taxon>
    </lineage>
</organism>
<dbReference type="AlphaFoldDB" id="A0AAW7Y683"/>
<dbReference type="InterPro" id="IPR015393">
    <property type="entry name" value="DUF1972"/>
</dbReference>
<feature type="domain" description="Glycosyl transferase family 1" evidence="1">
    <location>
        <begin position="183"/>
        <end position="300"/>
    </location>
</feature>
<sequence length="351" mass="39883">MTKVAIVGIVGLPASYGGFESLAENLVCNKSDNISYTVFCSAGNYPEKIDYYNGAKLKYLPLSANGIQSVPYDILSLIECLKLKPDTILILGVSGCIFLPIFKMFSHSRVITNIDGIEWKREKWNWLAKKFLKLSEFFAVKFSDVIVTDNQAITDYVKQEYGALSSTIAYGGDHAIRNLDIKQSKYEYALGLCRIEPENNVDKILEAFSKVNERIKFIGNWNSSDYGKNLKLKYEDYNNIELLDPIYDLDSLYEIRKNCKFYVHGHSAGGTNPSLVEMMHFGIPILAFDCVFNRYTTEDKALYFANESDLVAKLNGYPNEARLNEMALAMQEIAAEKYTWVNVVRKYEGLF</sequence>
<name>A0AAW7Y683_9GAMM</name>
<proteinExistence type="predicted"/>
<dbReference type="SUPFAM" id="SSF53756">
    <property type="entry name" value="UDP-Glycosyltransferase/glycogen phosphorylase"/>
    <property type="match status" value="1"/>
</dbReference>
<dbReference type="RefSeq" id="WP_062690936.1">
    <property type="nucleotide sequence ID" value="NZ_JAUOPU010000006.1"/>
</dbReference>
<evidence type="ECO:0000259" key="2">
    <source>
        <dbReference type="Pfam" id="PF09314"/>
    </source>
</evidence>
<feature type="domain" description="DUF1972" evidence="2">
    <location>
        <begin position="1"/>
        <end position="173"/>
    </location>
</feature>
<dbReference type="PANTHER" id="PTHR46401:SF8">
    <property type="entry name" value="BLL6006 PROTEIN"/>
    <property type="match status" value="1"/>
</dbReference>
<dbReference type="Proteomes" id="UP001170624">
    <property type="component" value="Unassembled WGS sequence"/>
</dbReference>
<evidence type="ECO:0000259" key="1">
    <source>
        <dbReference type="Pfam" id="PF00534"/>
    </source>
</evidence>
<gene>
    <name evidence="3" type="ORF">Q4568_08105</name>
</gene>
<evidence type="ECO:0000313" key="3">
    <source>
        <dbReference type="EMBL" id="MDO6542492.1"/>
    </source>
</evidence>
<dbReference type="Gene3D" id="3.40.50.2000">
    <property type="entry name" value="Glycogen Phosphorylase B"/>
    <property type="match status" value="1"/>
</dbReference>
<dbReference type="Pfam" id="PF09314">
    <property type="entry name" value="DUF1972"/>
    <property type="match status" value="1"/>
</dbReference>
<dbReference type="PANTHER" id="PTHR46401">
    <property type="entry name" value="GLYCOSYLTRANSFERASE WBBK-RELATED"/>
    <property type="match status" value="1"/>
</dbReference>
<accession>A0AAW7Y683</accession>